<dbReference type="Proteomes" id="UP000270046">
    <property type="component" value="Chromosome"/>
</dbReference>
<proteinExistence type="predicted"/>
<evidence type="ECO:0000313" key="2">
    <source>
        <dbReference type="Proteomes" id="UP000270046"/>
    </source>
</evidence>
<evidence type="ECO:0000313" key="1">
    <source>
        <dbReference type="EMBL" id="AYL94236.1"/>
    </source>
</evidence>
<organism evidence="1 2">
    <name type="scientific">Mucilaginibacter celer</name>
    <dbReference type="NCBI Taxonomy" id="2305508"/>
    <lineage>
        <taxon>Bacteria</taxon>
        <taxon>Pseudomonadati</taxon>
        <taxon>Bacteroidota</taxon>
        <taxon>Sphingobacteriia</taxon>
        <taxon>Sphingobacteriales</taxon>
        <taxon>Sphingobacteriaceae</taxon>
        <taxon>Mucilaginibacter</taxon>
    </lineage>
</organism>
<dbReference type="EMBL" id="CP032869">
    <property type="protein sequence ID" value="AYL94236.1"/>
    <property type="molecule type" value="Genomic_DNA"/>
</dbReference>
<name>A0A494VHM4_9SPHI</name>
<dbReference type="SUPFAM" id="SSF50494">
    <property type="entry name" value="Trypsin-like serine proteases"/>
    <property type="match status" value="1"/>
</dbReference>
<evidence type="ECO:0008006" key="3">
    <source>
        <dbReference type="Google" id="ProtNLM"/>
    </source>
</evidence>
<protein>
    <recommendedName>
        <fullName evidence="3">Trypsin-like peptidase domain-containing protein</fullName>
    </recommendedName>
</protein>
<accession>A0A494VHM4</accession>
<dbReference type="RefSeq" id="WP_119407956.1">
    <property type="nucleotide sequence ID" value="NZ_CP032869.1"/>
</dbReference>
<keyword evidence="2" id="KW-1185">Reference proteome</keyword>
<dbReference type="AlphaFoldDB" id="A0A494VHM4"/>
<reference evidence="1 2" key="1">
    <citation type="submission" date="2018-10" db="EMBL/GenBank/DDBJ databases">
        <title>Genome sequencing of Mucilaginibacter sp. HYN0043.</title>
        <authorList>
            <person name="Kim M."/>
            <person name="Yi H."/>
        </authorList>
    </citation>
    <scope>NUCLEOTIDE SEQUENCE [LARGE SCALE GENOMIC DNA]</scope>
    <source>
        <strain evidence="1 2">HYN0043</strain>
    </source>
</reference>
<dbReference type="InterPro" id="IPR009003">
    <property type="entry name" value="Peptidase_S1_PA"/>
</dbReference>
<gene>
    <name evidence="1" type="ORF">HYN43_002530</name>
</gene>
<sequence>MDIKPGMPIFNSADPPKKDGEIALGSIGGFFTGKDNVQYLLTCYHCVYQATEGHDEFKPGVTKDRVSTFDPEGHPVEFGTIIYGQINHEVDAALVEVDSNFNIIPEIPVFQRKPGNIRLENTYGSLLPVQKYGLTTEYRKGTFQTISTTQGCPYPPNLLIHHFDKLLVIDGDGGLFADGGDSGSLILDMGGSVLGMVVLIDDDLITYGIPVSQLKKNLTQISWI</sequence>
<dbReference type="KEGG" id="muh:HYN43_002530"/>